<evidence type="ECO:0000313" key="3">
    <source>
        <dbReference type="EMBL" id="CEM55137.1"/>
    </source>
</evidence>
<proteinExistence type="predicted"/>
<sequence>MLSNLLQTLRCSFTKIFPWQTDALMALWGAALAVLVLYAGLGRWEESLVAVISLVASGVTRWEVSRISNAVVGTLLHALIICFLAVRFSLSYNLWLTKRWHLVLGIHPDGSSSDEDAKETKIQRSLEIDRLSFFHLVVCFHLFVESAAVALSVLFLVVARRNRKIALEREKENNIEIQRLSAKEEGKGKDDGGKGAALDRMETAEGGEGLGISGLSSSHASSSGSGTGPARSRTPRSGGLHGGGVVPLQAGVVGPTSLQPAQGRLGGQKEEKGKVGDGGAGVLPSGAGAGAGRGAGVGEGL</sequence>
<gene>
    <name evidence="3" type="ORF">Cvel_13292</name>
</gene>
<name>A0A0G4IDJ3_9ALVE</name>
<feature type="region of interest" description="Disordered" evidence="1">
    <location>
        <begin position="206"/>
        <end position="301"/>
    </location>
</feature>
<evidence type="ECO:0000256" key="2">
    <source>
        <dbReference type="SAM" id="Phobius"/>
    </source>
</evidence>
<dbReference type="VEuPathDB" id="CryptoDB:Cvel_13292"/>
<evidence type="ECO:0000256" key="1">
    <source>
        <dbReference type="SAM" id="MobiDB-lite"/>
    </source>
</evidence>
<keyword evidence="2" id="KW-0812">Transmembrane</keyword>
<feature type="transmembrane region" description="Helical" evidence="2">
    <location>
        <begin position="21"/>
        <end position="41"/>
    </location>
</feature>
<keyword evidence="2" id="KW-1133">Transmembrane helix</keyword>
<feature type="transmembrane region" description="Helical" evidence="2">
    <location>
        <begin position="133"/>
        <end position="159"/>
    </location>
</feature>
<reference evidence="3" key="1">
    <citation type="submission" date="2014-11" db="EMBL/GenBank/DDBJ databases">
        <authorList>
            <person name="Otto D Thomas"/>
            <person name="Naeem Raeece"/>
        </authorList>
    </citation>
    <scope>NUCLEOTIDE SEQUENCE</scope>
</reference>
<feature type="compositionally biased region" description="Gly residues" evidence="1">
    <location>
        <begin position="276"/>
        <end position="301"/>
    </location>
</feature>
<keyword evidence="2" id="KW-0472">Membrane</keyword>
<organism evidence="3">
    <name type="scientific">Chromera velia CCMP2878</name>
    <dbReference type="NCBI Taxonomy" id="1169474"/>
    <lineage>
        <taxon>Eukaryota</taxon>
        <taxon>Sar</taxon>
        <taxon>Alveolata</taxon>
        <taxon>Colpodellida</taxon>
        <taxon>Chromeraceae</taxon>
        <taxon>Chromera</taxon>
    </lineage>
</organism>
<protein>
    <recommendedName>
        <fullName evidence="4">Transmembrane protein</fullName>
    </recommendedName>
</protein>
<evidence type="ECO:0008006" key="4">
    <source>
        <dbReference type="Google" id="ProtNLM"/>
    </source>
</evidence>
<feature type="transmembrane region" description="Helical" evidence="2">
    <location>
        <begin position="71"/>
        <end position="90"/>
    </location>
</feature>
<accession>A0A0G4IDJ3</accession>
<feature type="compositionally biased region" description="Low complexity" evidence="1">
    <location>
        <begin position="213"/>
        <end position="224"/>
    </location>
</feature>
<dbReference type="EMBL" id="CDMZ01005846">
    <property type="protein sequence ID" value="CEM55137.1"/>
    <property type="molecule type" value="Genomic_DNA"/>
</dbReference>
<dbReference type="AlphaFoldDB" id="A0A0G4IDJ3"/>